<dbReference type="Proteomes" id="UP001519460">
    <property type="component" value="Unassembled WGS sequence"/>
</dbReference>
<keyword evidence="3" id="KW-0677">Repeat</keyword>
<feature type="compositionally biased region" description="Low complexity" evidence="6">
    <location>
        <begin position="496"/>
        <end position="523"/>
    </location>
</feature>
<evidence type="ECO:0000256" key="1">
    <source>
        <dbReference type="ARBA" id="ARBA00022669"/>
    </source>
</evidence>
<organism evidence="8 9">
    <name type="scientific">Batillaria attramentaria</name>
    <dbReference type="NCBI Taxonomy" id="370345"/>
    <lineage>
        <taxon>Eukaryota</taxon>
        <taxon>Metazoa</taxon>
        <taxon>Spiralia</taxon>
        <taxon>Lophotrochozoa</taxon>
        <taxon>Mollusca</taxon>
        <taxon>Gastropoda</taxon>
        <taxon>Caenogastropoda</taxon>
        <taxon>Sorbeoconcha</taxon>
        <taxon>Cerithioidea</taxon>
        <taxon>Batillariidae</taxon>
        <taxon>Batillaria</taxon>
    </lineage>
</organism>
<dbReference type="EMBL" id="JACVVK020000338">
    <property type="protein sequence ID" value="KAK7477939.1"/>
    <property type="molecule type" value="Genomic_DNA"/>
</dbReference>
<evidence type="ECO:0000256" key="4">
    <source>
        <dbReference type="ARBA" id="ARBA00023157"/>
    </source>
</evidence>
<keyword evidence="5" id="KW-0325">Glycoprotein</keyword>
<dbReference type="PROSITE" id="PS50940">
    <property type="entry name" value="CHIT_BIND_II"/>
    <property type="match status" value="3"/>
</dbReference>
<evidence type="ECO:0000259" key="7">
    <source>
        <dbReference type="PROSITE" id="PS50940"/>
    </source>
</evidence>
<evidence type="ECO:0000313" key="9">
    <source>
        <dbReference type="Proteomes" id="UP001519460"/>
    </source>
</evidence>
<reference evidence="8 9" key="1">
    <citation type="journal article" date="2023" name="Sci. Data">
        <title>Genome assembly of the Korean intertidal mud-creeper Batillaria attramentaria.</title>
        <authorList>
            <person name="Patra A.K."/>
            <person name="Ho P.T."/>
            <person name="Jun S."/>
            <person name="Lee S.J."/>
            <person name="Kim Y."/>
            <person name="Won Y.J."/>
        </authorList>
    </citation>
    <scope>NUCLEOTIDE SEQUENCE [LARGE SCALE GENOMIC DNA]</scope>
    <source>
        <strain evidence="8">Wonlab-2016</strain>
    </source>
</reference>
<dbReference type="InterPro" id="IPR036508">
    <property type="entry name" value="Chitin-bd_dom_sf"/>
</dbReference>
<name>A0ABD0JTH3_9CAEN</name>
<evidence type="ECO:0000256" key="2">
    <source>
        <dbReference type="ARBA" id="ARBA00022729"/>
    </source>
</evidence>
<evidence type="ECO:0000256" key="5">
    <source>
        <dbReference type="ARBA" id="ARBA00023180"/>
    </source>
</evidence>
<feature type="region of interest" description="Disordered" evidence="6">
    <location>
        <begin position="217"/>
        <end position="240"/>
    </location>
</feature>
<protein>
    <recommendedName>
        <fullName evidence="7">Chitin-binding type-2 domain-containing protein</fullName>
    </recommendedName>
</protein>
<feature type="region of interest" description="Disordered" evidence="6">
    <location>
        <begin position="433"/>
        <end position="452"/>
    </location>
</feature>
<evidence type="ECO:0000313" key="8">
    <source>
        <dbReference type="EMBL" id="KAK7477939.1"/>
    </source>
</evidence>
<gene>
    <name evidence="8" type="ORF">BaRGS_00030848</name>
</gene>
<dbReference type="PANTHER" id="PTHR23301">
    <property type="entry name" value="CHITIN BINDING PERITROPHIN-A"/>
    <property type="match status" value="1"/>
</dbReference>
<feature type="domain" description="Chitin-binding type-2" evidence="7">
    <location>
        <begin position="64"/>
        <end position="122"/>
    </location>
</feature>
<keyword evidence="2" id="KW-0732">Signal</keyword>
<keyword evidence="1" id="KW-0147">Chitin-binding</keyword>
<keyword evidence="4" id="KW-1015">Disulfide bond</keyword>
<feature type="domain" description="Chitin-binding type-2" evidence="7">
    <location>
        <begin position="155"/>
        <end position="212"/>
    </location>
</feature>
<keyword evidence="9" id="KW-1185">Reference proteome</keyword>
<proteinExistence type="predicted"/>
<dbReference type="InterPro" id="IPR002557">
    <property type="entry name" value="Chitin-bd_dom"/>
</dbReference>
<dbReference type="AlphaFoldDB" id="A0ABD0JTH3"/>
<evidence type="ECO:0000256" key="6">
    <source>
        <dbReference type="SAM" id="MobiDB-lite"/>
    </source>
</evidence>
<accession>A0ABD0JTH3</accession>
<dbReference type="InterPro" id="IPR051940">
    <property type="entry name" value="Chitin_bind-dev_reg"/>
</dbReference>
<dbReference type="GO" id="GO:0008061">
    <property type="term" value="F:chitin binding"/>
    <property type="evidence" value="ECO:0007669"/>
    <property type="project" value="UniProtKB-KW"/>
</dbReference>
<dbReference type="PANTHER" id="PTHR23301:SF0">
    <property type="entry name" value="CHITIN-BINDING TYPE-2 DOMAIN-CONTAINING PROTEIN-RELATED"/>
    <property type="match status" value="1"/>
</dbReference>
<dbReference type="SUPFAM" id="SSF57625">
    <property type="entry name" value="Invertebrate chitin-binding proteins"/>
    <property type="match status" value="3"/>
</dbReference>
<feature type="compositionally biased region" description="Basic and acidic residues" evidence="6">
    <location>
        <begin position="222"/>
        <end position="240"/>
    </location>
</feature>
<comment type="caution">
    <text evidence="8">The sequence shown here is derived from an EMBL/GenBank/DDBJ whole genome shotgun (WGS) entry which is preliminary data.</text>
</comment>
<evidence type="ECO:0000256" key="3">
    <source>
        <dbReference type="ARBA" id="ARBA00022737"/>
    </source>
</evidence>
<sequence>MLVRVSASREQQDLELIRLVLLAHSCLASQPPGWWSKDGRGQGVVTSPSHNHPLALFTCARAWYEPCKSSGWGKEPNYDDMECHSYYYCEDYWGELKHCPHGYQFDYHEKECLKDEEVLCKWQISESDSSSSWSSSSSSSSWSSSGHGSSHGPHRIECHEEHGKEPDYHAEHCETYYICDHHHGFLQHCPHHHQFDWHSKECKEDKYVWCQEQRSQSHSGHGHHDEHSSSGHSSYECHEEHGKEPDYHAEHCETYYECDHHHGSLQHCPHHYQFDWHLKECLEDKYVYCQDQRSKYHHGHSDVHHEEEHHDSSSSGLDWLYMMSLQNSLSSSSGSTLGGFGGLGGLLALQGNALQGNALQGNGLQGNALQGNGLQGNALQPGQLPLQPGGFQPNQGLNPQFNPNINVAAPNVNQFQLAGAAGLNPGINQGQAAFFPQAGRDSGPPIGRSAGNVDVDQTQTILVNQEGKVLTPLDQQDEQGRSLFRDQDGNVVAREPQVTQPVDTPQPDTQPDAQPLPVGQSPAFIPPPPAPVASVQGPQPQVPGGGSSVNVVPPQTQPVVVVPAPDPANPPQAPPPNTILLNSAQSLPRASPAQAPIPRPADGQAANTVQATTPTWWLLGTQATARDTRVAVAPQPDQEWPGVWVPDSSTGQWLLDDSEGTWVVRNSVDTDVE</sequence>
<feature type="region of interest" description="Disordered" evidence="6">
    <location>
        <begin position="486"/>
        <end position="549"/>
    </location>
</feature>
<feature type="domain" description="Chitin-binding type-2" evidence="7">
    <location>
        <begin position="234"/>
        <end position="291"/>
    </location>
</feature>